<dbReference type="Proteomes" id="UP000005240">
    <property type="component" value="Unassembled WGS sequence"/>
</dbReference>
<reference evidence="2" key="1">
    <citation type="submission" date="2009-11" db="EMBL/GenBank/DDBJ databases">
        <authorList>
            <consortium name="The Broad Institute Genome Sequencing Platform"/>
            <person name="Ward D."/>
            <person name="Feldgarden M."/>
            <person name="Earl A."/>
            <person name="Young S.K."/>
            <person name="Zeng Q."/>
            <person name="Koehrsen M."/>
            <person name="Alvarado L."/>
            <person name="Berlin A."/>
            <person name="Bochicchio J."/>
            <person name="Borenstein D."/>
            <person name="Chapman S.B."/>
            <person name="Chen Z."/>
            <person name="Engels R."/>
            <person name="Freedman E."/>
            <person name="Gellesch M."/>
            <person name="Goldberg J."/>
            <person name="Griggs A."/>
            <person name="Gujja S."/>
            <person name="Heilman E."/>
            <person name="Heiman D."/>
            <person name="Hepburn T."/>
            <person name="Howarth C."/>
            <person name="Jen D."/>
            <person name="Larson L."/>
            <person name="Lewis B."/>
            <person name="Mehta T."/>
            <person name="Park D."/>
            <person name="Pearson M."/>
            <person name="Roberts A."/>
            <person name="Saif S."/>
            <person name="Shea T."/>
            <person name="Shenoy N."/>
            <person name="Sisk P."/>
            <person name="Stolte C."/>
            <person name="Sykes S."/>
            <person name="Thomson T."/>
            <person name="Walk T."/>
            <person name="White J."/>
            <person name="Yandava C."/>
            <person name="Izard J."/>
            <person name="Baranova O.V."/>
            <person name="Blanton J.M."/>
            <person name="Tanner A.C."/>
            <person name="Dewhirst F.E."/>
            <person name="Haas B."/>
            <person name="Nusbaum C."/>
            <person name="Birren B."/>
        </authorList>
    </citation>
    <scope>NUCLEOTIDE SEQUENCE [LARGE SCALE GENOMIC DNA]</scope>
    <source>
        <strain evidence="2">1-1 BBBD Race 1</strain>
    </source>
</reference>
<proteinExistence type="predicted"/>
<reference evidence="3 4" key="3">
    <citation type="journal article" date="2017" name="G3 (Bethesda)">
        <title>Comparative analysis highlights variable genome content of wheat rusts and divergence of the mating loci.</title>
        <authorList>
            <person name="Cuomo C.A."/>
            <person name="Bakkeren G."/>
            <person name="Khalil H.B."/>
            <person name="Panwar V."/>
            <person name="Joly D."/>
            <person name="Linning R."/>
            <person name="Sakthikumar S."/>
            <person name="Song X."/>
            <person name="Adiconis X."/>
            <person name="Fan L."/>
            <person name="Goldberg J.M."/>
            <person name="Levin J.Z."/>
            <person name="Young S."/>
            <person name="Zeng Q."/>
            <person name="Anikster Y."/>
            <person name="Bruce M."/>
            <person name="Wang M."/>
            <person name="Yin C."/>
            <person name="McCallum B."/>
            <person name="Szabo L.J."/>
            <person name="Hulbert S."/>
            <person name="Chen X."/>
            <person name="Fellers J.P."/>
        </authorList>
    </citation>
    <scope>NUCLEOTIDE SEQUENCE</scope>
    <source>
        <strain evidence="4">Isolate 1-1 / race 1 (BBBD)</strain>
        <strain evidence="3">isolate 1-1 / race 1 (BBBD)</strain>
    </source>
</reference>
<feature type="compositionally biased region" description="Polar residues" evidence="1">
    <location>
        <begin position="10"/>
        <end position="35"/>
    </location>
</feature>
<evidence type="ECO:0000313" key="3">
    <source>
        <dbReference type="EnsemblFungi" id="PTTG_25857-t43_1-p1"/>
    </source>
</evidence>
<protein>
    <submittedName>
        <fullName evidence="2 3">Uncharacterized protein</fullName>
    </submittedName>
</protein>
<reference evidence="2" key="2">
    <citation type="submission" date="2016-05" db="EMBL/GenBank/DDBJ databases">
        <title>Comparative analysis highlights variable genome content of wheat rusts and divergence of the mating loci.</title>
        <authorList>
            <person name="Cuomo C.A."/>
            <person name="Bakkeren G."/>
            <person name="Szabo L."/>
            <person name="Khalil H."/>
            <person name="Joly D."/>
            <person name="Goldberg J."/>
            <person name="Young S."/>
            <person name="Zeng Q."/>
            <person name="Fellers J."/>
        </authorList>
    </citation>
    <scope>NUCLEOTIDE SEQUENCE [LARGE SCALE GENOMIC DNA]</scope>
    <source>
        <strain evidence="2">1-1 BBBD Race 1</strain>
    </source>
</reference>
<dbReference type="AlphaFoldDB" id="A0A180GZC0"/>
<evidence type="ECO:0000313" key="2">
    <source>
        <dbReference type="EMBL" id="OAV97874.1"/>
    </source>
</evidence>
<gene>
    <name evidence="2" type="ORF">PTTG_25857</name>
</gene>
<accession>A0A180GZC0</accession>
<dbReference type="EMBL" id="ADAS02000010">
    <property type="protein sequence ID" value="OAV97874.1"/>
    <property type="molecule type" value="Genomic_DNA"/>
</dbReference>
<reference evidence="3" key="4">
    <citation type="submission" date="2025-05" db="UniProtKB">
        <authorList>
            <consortium name="EnsemblFungi"/>
        </authorList>
    </citation>
    <scope>IDENTIFICATION</scope>
    <source>
        <strain evidence="3">isolate 1-1 / race 1 (BBBD)</strain>
    </source>
</reference>
<evidence type="ECO:0000313" key="4">
    <source>
        <dbReference type="Proteomes" id="UP000005240"/>
    </source>
</evidence>
<name>A0A180GZC0_PUCT1</name>
<sequence>MVYQGRSHLQDQQRSQSCQTVDLGGSPQSFQSSTRVPGAKDTEATLVNWDSEDEHPDKTFGTPIPLNSDPDRIEKVPSQRNTETPLTEESSKEPEIDAIFKRVDQRSLAHLEAESTAEIRNFLYGEKNFWDPITRKEVPPSAPVLVT</sequence>
<organism evidence="2">
    <name type="scientific">Puccinia triticina (isolate 1-1 / race 1 (BBBD))</name>
    <name type="common">Brown leaf rust fungus</name>
    <dbReference type="NCBI Taxonomy" id="630390"/>
    <lineage>
        <taxon>Eukaryota</taxon>
        <taxon>Fungi</taxon>
        <taxon>Dikarya</taxon>
        <taxon>Basidiomycota</taxon>
        <taxon>Pucciniomycotina</taxon>
        <taxon>Pucciniomycetes</taxon>
        <taxon>Pucciniales</taxon>
        <taxon>Pucciniaceae</taxon>
        <taxon>Puccinia</taxon>
    </lineage>
</organism>
<dbReference type="VEuPathDB" id="FungiDB:PTTG_25857"/>
<keyword evidence="4" id="KW-1185">Reference proteome</keyword>
<dbReference type="EnsemblFungi" id="PTTG_25857-t43_1">
    <property type="protein sequence ID" value="PTTG_25857-t43_1-p1"/>
    <property type="gene ID" value="PTTG_25857"/>
</dbReference>
<evidence type="ECO:0000256" key="1">
    <source>
        <dbReference type="SAM" id="MobiDB-lite"/>
    </source>
</evidence>
<feature type="region of interest" description="Disordered" evidence="1">
    <location>
        <begin position="1"/>
        <end position="94"/>
    </location>
</feature>
<feature type="compositionally biased region" description="Polar residues" evidence="1">
    <location>
        <begin position="78"/>
        <end position="88"/>
    </location>
</feature>